<dbReference type="Proteomes" id="UP000034588">
    <property type="component" value="Unassembled WGS sequence"/>
</dbReference>
<gene>
    <name evidence="1" type="ORF">UY48_C0038G0013</name>
</gene>
<evidence type="ECO:0000313" key="2">
    <source>
        <dbReference type="Proteomes" id="UP000034588"/>
    </source>
</evidence>
<proteinExistence type="predicted"/>
<comment type="caution">
    <text evidence="1">The sequence shown here is derived from an EMBL/GenBank/DDBJ whole genome shotgun (WGS) entry which is preliminary data.</text>
</comment>
<sequence>MAKQPSTLSETIGKLTYNNSGGKMKICLLDDNGSVIVAYPDPGDVYAILGVILEIVEINGPVADLISAEMLRIEALEDQI</sequence>
<dbReference type="AlphaFoldDB" id="A0A0G1VV88"/>
<accession>A0A0G1VV88</accession>
<protein>
    <submittedName>
        <fullName evidence="1">Uncharacterized protein</fullName>
    </submittedName>
</protein>
<dbReference type="EMBL" id="LCQD01000038">
    <property type="protein sequence ID" value="KKW10413.1"/>
    <property type="molecule type" value="Genomic_DNA"/>
</dbReference>
<organism evidence="1 2">
    <name type="scientific">Candidatus Gottesmanbacteria bacterium GW2011_GWB1_49_7</name>
    <dbReference type="NCBI Taxonomy" id="1618448"/>
    <lineage>
        <taxon>Bacteria</taxon>
        <taxon>Candidatus Gottesmaniibacteriota</taxon>
    </lineage>
</organism>
<name>A0A0G1VV88_9BACT</name>
<reference evidence="1 2" key="1">
    <citation type="journal article" date="2015" name="Nature">
        <title>rRNA introns, odd ribosomes, and small enigmatic genomes across a large radiation of phyla.</title>
        <authorList>
            <person name="Brown C.T."/>
            <person name="Hug L.A."/>
            <person name="Thomas B.C."/>
            <person name="Sharon I."/>
            <person name="Castelle C.J."/>
            <person name="Singh A."/>
            <person name="Wilkins M.J."/>
            <person name="Williams K.H."/>
            <person name="Banfield J.F."/>
        </authorList>
    </citation>
    <scope>NUCLEOTIDE SEQUENCE [LARGE SCALE GENOMIC DNA]</scope>
</reference>
<evidence type="ECO:0000313" key="1">
    <source>
        <dbReference type="EMBL" id="KKW10413.1"/>
    </source>
</evidence>